<organism evidence="1">
    <name type="scientific">Timema douglasi</name>
    <name type="common">Walking stick</name>
    <dbReference type="NCBI Taxonomy" id="61478"/>
    <lineage>
        <taxon>Eukaryota</taxon>
        <taxon>Metazoa</taxon>
        <taxon>Ecdysozoa</taxon>
        <taxon>Arthropoda</taxon>
        <taxon>Hexapoda</taxon>
        <taxon>Insecta</taxon>
        <taxon>Pterygota</taxon>
        <taxon>Neoptera</taxon>
        <taxon>Polyneoptera</taxon>
        <taxon>Phasmatodea</taxon>
        <taxon>Timematodea</taxon>
        <taxon>Timematoidea</taxon>
        <taxon>Timematidae</taxon>
        <taxon>Timema</taxon>
    </lineage>
</organism>
<sequence length="55" mass="6292">MMSFWIEFKADGSTSKVAESIIPLSMHQKCRVWMISLVTSSSRGQMIDQKRSRNA</sequence>
<evidence type="ECO:0000313" key="1">
    <source>
        <dbReference type="EMBL" id="CAD7205959.1"/>
    </source>
</evidence>
<dbReference type="AlphaFoldDB" id="A0A7R8VZM0"/>
<reference evidence="1" key="1">
    <citation type="submission" date="2020-11" db="EMBL/GenBank/DDBJ databases">
        <authorList>
            <person name="Tran Van P."/>
        </authorList>
    </citation>
    <scope>NUCLEOTIDE SEQUENCE</scope>
</reference>
<gene>
    <name evidence="1" type="ORF">TDIB3V08_LOCUS12108</name>
</gene>
<accession>A0A7R8VZM0</accession>
<dbReference type="EMBL" id="OA577869">
    <property type="protein sequence ID" value="CAD7205959.1"/>
    <property type="molecule type" value="Genomic_DNA"/>
</dbReference>
<name>A0A7R8VZM0_TIMDO</name>
<protein>
    <submittedName>
        <fullName evidence="1">Uncharacterized protein</fullName>
    </submittedName>
</protein>
<proteinExistence type="predicted"/>